<dbReference type="Proteomes" id="UP000800235">
    <property type="component" value="Unassembled WGS sequence"/>
</dbReference>
<dbReference type="AlphaFoldDB" id="A0A9P4TSJ3"/>
<accession>A0A9P4TSJ3</accession>
<comment type="caution">
    <text evidence="3">The sequence shown here is derived from an EMBL/GenBank/DDBJ whole genome shotgun (WGS) entry which is preliminary data.</text>
</comment>
<keyword evidence="4" id="KW-1185">Reference proteome</keyword>
<evidence type="ECO:0000256" key="1">
    <source>
        <dbReference type="SAM" id="MobiDB-lite"/>
    </source>
</evidence>
<feature type="transmembrane region" description="Helical" evidence="2">
    <location>
        <begin position="189"/>
        <end position="214"/>
    </location>
</feature>
<evidence type="ECO:0000313" key="3">
    <source>
        <dbReference type="EMBL" id="KAF2417426.1"/>
    </source>
</evidence>
<evidence type="ECO:0000256" key="2">
    <source>
        <dbReference type="SAM" id="Phobius"/>
    </source>
</evidence>
<dbReference type="EMBL" id="MU007141">
    <property type="protein sequence ID" value="KAF2417426.1"/>
    <property type="molecule type" value="Genomic_DNA"/>
</dbReference>
<organism evidence="3 4">
    <name type="scientific">Tothia fuscella</name>
    <dbReference type="NCBI Taxonomy" id="1048955"/>
    <lineage>
        <taxon>Eukaryota</taxon>
        <taxon>Fungi</taxon>
        <taxon>Dikarya</taxon>
        <taxon>Ascomycota</taxon>
        <taxon>Pezizomycotina</taxon>
        <taxon>Dothideomycetes</taxon>
        <taxon>Pleosporomycetidae</taxon>
        <taxon>Venturiales</taxon>
        <taxon>Cylindrosympodiaceae</taxon>
        <taxon>Tothia</taxon>
    </lineage>
</organism>
<feature type="compositionally biased region" description="Polar residues" evidence="1">
    <location>
        <begin position="113"/>
        <end position="135"/>
    </location>
</feature>
<feature type="compositionally biased region" description="Basic and acidic residues" evidence="1">
    <location>
        <begin position="97"/>
        <end position="110"/>
    </location>
</feature>
<gene>
    <name evidence="3" type="ORF">EJ08DRAFT_82690</name>
</gene>
<feature type="region of interest" description="Disordered" evidence="1">
    <location>
        <begin position="1"/>
        <end position="24"/>
    </location>
</feature>
<keyword evidence="2" id="KW-1133">Transmembrane helix</keyword>
<feature type="region of interest" description="Disordered" evidence="1">
    <location>
        <begin position="70"/>
        <end position="135"/>
    </location>
</feature>
<keyword evidence="2" id="KW-0472">Membrane</keyword>
<feature type="transmembrane region" description="Helical" evidence="2">
    <location>
        <begin position="226"/>
        <end position="246"/>
    </location>
</feature>
<sequence length="272" mass="29613">MGLNQTDLQNGVAPPEKRHRAEAAPIAAALPEYRPDLQAILHRTDPHVVALRDHSVDSFNLNNLRSNAAIPASPSTDPSSRAPSIFSSHPLPSTVPTHHETEAPLPKDVKAGPTSSSINATDGSDTDDFTWNQGDRSNQFQCSSATEYARRKYRRRRDEIVVHQEKVDQSPNQDAAPSFTTVLSSARKFVIFVLALLSLITIVFTAYECCIFNATVFVEVTATKRLLCLSINFVALCALVGMLAGRRTLGESFGAFISVSIIGVSVKTYVFG</sequence>
<proteinExistence type="predicted"/>
<feature type="compositionally biased region" description="Polar residues" evidence="1">
    <location>
        <begin position="73"/>
        <end position="96"/>
    </location>
</feature>
<keyword evidence="2" id="KW-0812">Transmembrane</keyword>
<protein>
    <submittedName>
        <fullName evidence="3">Uncharacterized protein</fullName>
    </submittedName>
</protein>
<feature type="transmembrane region" description="Helical" evidence="2">
    <location>
        <begin position="252"/>
        <end position="271"/>
    </location>
</feature>
<evidence type="ECO:0000313" key="4">
    <source>
        <dbReference type="Proteomes" id="UP000800235"/>
    </source>
</evidence>
<name>A0A9P4TSJ3_9PEZI</name>
<reference evidence="3" key="1">
    <citation type="journal article" date="2020" name="Stud. Mycol.">
        <title>101 Dothideomycetes genomes: a test case for predicting lifestyles and emergence of pathogens.</title>
        <authorList>
            <person name="Haridas S."/>
            <person name="Albert R."/>
            <person name="Binder M."/>
            <person name="Bloem J."/>
            <person name="Labutti K."/>
            <person name="Salamov A."/>
            <person name="Andreopoulos B."/>
            <person name="Baker S."/>
            <person name="Barry K."/>
            <person name="Bills G."/>
            <person name="Bluhm B."/>
            <person name="Cannon C."/>
            <person name="Castanera R."/>
            <person name="Culley D."/>
            <person name="Daum C."/>
            <person name="Ezra D."/>
            <person name="Gonzalez J."/>
            <person name="Henrissat B."/>
            <person name="Kuo A."/>
            <person name="Liang C."/>
            <person name="Lipzen A."/>
            <person name="Lutzoni F."/>
            <person name="Magnuson J."/>
            <person name="Mondo S."/>
            <person name="Nolan M."/>
            <person name="Ohm R."/>
            <person name="Pangilinan J."/>
            <person name="Park H.-J."/>
            <person name="Ramirez L."/>
            <person name="Alfaro M."/>
            <person name="Sun H."/>
            <person name="Tritt A."/>
            <person name="Yoshinaga Y."/>
            <person name="Zwiers L.-H."/>
            <person name="Turgeon B."/>
            <person name="Goodwin S."/>
            <person name="Spatafora J."/>
            <person name="Crous P."/>
            <person name="Grigoriev I."/>
        </authorList>
    </citation>
    <scope>NUCLEOTIDE SEQUENCE</scope>
    <source>
        <strain evidence="3">CBS 130266</strain>
    </source>
</reference>